<dbReference type="InterPro" id="IPR013580">
    <property type="entry name" value="LI-POR_suB-like_C"/>
</dbReference>
<evidence type="ECO:0000313" key="2">
    <source>
        <dbReference type="EMBL" id="PZO40312.1"/>
    </source>
</evidence>
<evidence type="ECO:0000259" key="1">
    <source>
        <dbReference type="Pfam" id="PF08369"/>
    </source>
</evidence>
<dbReference type="GO" id="GO:0016491">
    <property type="term" value="F:oxidoreductase activity"/>
    <property type="evidence" value="ECO:0007669"/>
    <property type="project" value="InterPro"/>
</dbReference>
<reference evidence="3" key="1">
    <citation type="submission" date="2018-04" db="EMBL/GenBank/DDBJ databases">
        <authorList>
            <person name="Cornet L."/>
        </authorList>
    </citation>
    <scope>NUCLEOTIDE SEQUENCE [LARGE SCALE GENOMIC DNA]</scope>
</reference>
<gene>
    <name evidence="2" type="ORF">DCF17_12145</name>
</gene>
<comment type="caution">
    <text evidence="2">The sequence shown here is derived from an EMBL/GenBank/DDBJ whole genome shotgun (WGS) entry which is preliminary data.</text>
</comment>
<organism evidence="2 3">
    <name type="scientific">Shackletoniella antarctica</name>
    <dbReference type="NCBI Taxonomy" id="268115"/>
    <lineage>
        <taxon>Bacteria</taxon>
        <taxon>Bacillati</taxon>
        <taxon>Cyanobacteriota</taxon>
        <taxon>Cyanophyceae</taxon>
        <taxon>Oculatellales</taxon>
        <taxon>Oculatellaceae</taxon>
        <taxon>Shackletoniella</taxon>
    </lineage>
</organism>
<reference evidence="2 3" key="2">
    <citation type="submission" date="2018-06" db="EMBL/GenBank/DDBJ databases">
        <title>Metagenomic assembly of (sub)arctic Cyanobacteria and their associated microbiome from non-axenic cultures.</title>
        <authorList>
            <person name="Baurain D."/>
        </authorList>
    </citation>
    <scope>NUCLEOTIDE SEQUENCE [LARGE SCALE GENOMIC DNA]</scope>
    <source>
        <strain evidence="2">ULC041bin1</strain>
    </source>
</reference>
<accession>A0A2W4W798</accession>
<sequence length="56" mass="6311">MDNGLFWTADAQAKLKNIPFFVRAQARKHIEDAARALEAEEVSADLVEQVRLELGQ</sequence>
<dbReference type="AlphaFoldDB" id="A0A2W4W798"/>
<protein>
    <submittedName>
        <fullName evidence="2">Protochlorophyllide oxidoreductase</fullName>
    </submittedName>
</protein>
<proteinExistence type="predicted"/>
<dbReference type="GO" id="GO:0015995">
    <property type="term" value="P:chlorophyll biosynthetic process"/>
    <property type="evidence" value="ECO:0007669"/>
    <property type="project" value="InterPro"/>
</dbReference>
<dbReference type="Proteomes" id="UP000249081">
    <property type="component" value="Unassembled WGS sequence"/>
</dbReference>
<dbReference type="InterPro" id="IPR042298">
    <property type="entry name" value="P-CP_red_C"/>
</dbReference>
<dbReference type="EMBL" id="QBMN01000076">
    <property type="protein sequence ID" value="PZO40312.1"/>
    <property type="molecule type" value="Genomic_DNA"/>
</dbReference>
<dbReference type="Gene3D" id="1.10.8.550">
    <property type="entry name" value="Proto-chlorophyllide reductase 57 kD subunit B"/>
    <property type="match status" value="1"/>
</dbReference>
<name>A0A2W4W798_9CYAN</name>
<dbReference type="Pfam" id="PF08369">
    <property type="entry name" value="PCP_red"/>
    <property type="match status" value="1"/>
</dbReference>
<dbReference type="GO" id="GO:0015979">
    <property type="term" value="P:photosynthesis"/>
    <property type="evidence" value="ECO:0007669"/>
    <property type="project" value="InterPro"/>
</dbReference>
<feature type="domain" description="Light-independent protochlorophyllide reductase subunit B-like C-terminal" evidence="1">
    <location>
        <begin position="7"/>
        <end position="51"/>
    </location>
</feature>
<evidence type="ECO:0000313" key="3">
    <source>
        <dbReference type="Proteomes" id="UP000249081"/>
    </source>
</evidence>